<dbReference type="PROSITE" id="PS51786">
    <property type="entry name" value="LON_PROTEOLYTIC"/>
    <property type="match status" value="1"/>
</dbReference>
<organism evidence="4 5">
    <name type="scientific">Clostridium oryzae</name>
    <dbReference type="NCBI Taxonomy" id="1450648"/>
    <lineage>
        <taxon>Bacteria</taxon>
        <taxon>Bacillati</taxon>
        <taxon>Bacillota</taxon>
        <taxon>Clostridia</taxon>
        <taxon>Eubacteriales</taxon>
        <taxon>Clostridiaceae</taxon>
        <taxon>Clostridium</taxon>
    </lineage>
</organism>
<dbReference type="Pfam" id="PF13654">
    <property type="entry name" value="AAA_32"/>
    <property type="match status" value="1"/>
</dbReference>
<dbReference type="GO" id="GO:0004176">
    <property type="term" value="F:ATP-dependent peptidase activity"/>
    <property type="evidence" value="ECO:0007669"/>
    <property type="project" value="UniProtKB-UniRule"/>
</dbReference>
<comment type="catalytic activity">
    <reaction evidence="2">
        <text>Hydrolysis of proteins in presence of ATP.</text>
        <dbReference type="EC" id="3.4.21.53"/>
    </reaction>
</comment>
<evidence type="ECO:0000256" key="1">
    <source>
        <dbReference type="ARBA" id="ARBA00022670"/>
    </source>
</evidence>
<dbReference type="InterPro" id="IPR027417">
    <property type="entry name" value="P-loop_NTPase"/>
</dbReference>
<feature type="active site" evidence="2">
    <location>
        <position position="668"/>
    </location>
</feature>
<dbReference type="Gene3D" id="3.30.230.10">
    <property type="match status" value="1"/>
</dbReference>
<dbReference type="Gene3D" id="3.40.50.300">
    <property type="entry name" value="P-loop containing nucleotide triphosphate hydrolases"/>
    <property type="match status" value="1"/>
</dbReference>
<dbReference type="GO" id="GO:0006508">
    <property type="term" value="P:proteolysis"/>
    <property type="evidence" value="ECO:0007669"/>
    <property type="project" value="UniProtKB-KW"/>
</dbReference>
<name>A0A1V4IT93_9CLOT</name>
<dbReference type="InterPro" id="IPR014721">
    <property type="entry name" value="Ribsml_uS5_D2-typ_fold_subgr"/>
</dbReference>
<gene>
    <name evidence="4" type="primary">lon</name>
    <name evidence="4" type="ORF">CLORY_13340</name>
</gene>
<proteinExistence type="inferred from homology"/>
<comment type="similarity">
    <text evidence="2">Belongs to the peptidase S16 family.</text>
</comment>
<keyword evidence="2" id="KW-0720">Serine protease</keyword>
<dbReference type="Gene3D" id="1.10.8.60">
    <property type="match status" value="1"/>
</dbReference>
<keyword evidence="1 2" id="KW-0645">Protease</keyword>
<sequence>MDLALKTMDIVYKVKVPEVQLDDKEYSIPQYDSVLDELERTLLIDESNYNIYLVDEYSEEKIEKIVDKVQAVVAQNEIRDICYAIYDDIKAPRIITLKKGFGNELKNSLDDLKNYYLEVLYDFYNRSTEEKDKIMEGIQIKRSRLLESLVEMAKQEGFKLKPSSSGFVFLPDEDDTSDSISFDEEKYKAINKLKQRAREILEDIKNCESDGLQKIKENLLKFVTEEMNIIKAQCFKTFEDQSDALRYLKYVCENIEKNVIDIFSGNIEDDEDKIISLISKYNINVIVDNSKIESPQVIYEEDPTLQNLIGTVDYDISGGNYVWDVSMIKAGTILKCYGGCVIVRARDIFSSVSSYLYLKKVLLNHKLKMDFNKIYMEMHGICIDLEPISINTRFIVIGDYETYNILYNGDEDFKYIFNNRIQYDNCINNTEENRKKLAQNLNCITIEKKLLNLNEAALHEVFRHLSKKVEDRDKLFYDDMELKKICLDADSYARKRNSNHIEAVDIARIDKYEDLVEKHLLENYEQNYIRFNVEDKCIGSVNGLSVIDLGYMSFGRPLKITCSCYKGDGNIMDVQKESNLSGNIHNKSVNILKGLISKMLGEDVDIPFDFNVSFEQVYGKVEGDSASVAELLSIISSLSKIPIRQSIAVTGSVNQFGDIQAVGGINEKIEGFYKLCNIKGKIDGKGVLIPKSNLKNLVLDYDIEKQIIKSKFSIYIMESIEDALEVMMGSSKISSKDIIDAAIKEAKKISKSEN</sequence>
<dbReference type="GO" id="GO:0005524">
    <property type="term" value="F:ATP binding"/>
    <property type="evidence" value="ECO:0007669"/>
    <property type="project" value="InterPro"/>
</dbReference>
<dbReference type="GO" id="GO:0030163">
    <property type="term" value="P:protein catabolic process"/>
    <property type="evidence" value="ECO:0007669"/>
    <property type="project" value="InterPro"/>
</dbReference>
<dbReference type="RefSeq" id="WP_079422749.1">
    <property type="nucleotide sequence ID" value="NZ_MZGV01000010.1"/>
</dbReference>
<evidence type="ECO:0000259" key="3">
    <source>
        <dbReference type="PROSITE" id="PS51786"/>
    </source>
</evidence>
<feature type="domain" description="Lon proteolytic" evidence="3">
    <location>
        <begin position="535"/>
        <end position="730"/>
    </location>
</feature>
<dbReference type="EMBL" id="MZGV01000010">
    <property type="protein sequence ID" value="OPJ63251.1"/>
    <property type="molecule type" value="Genomic_DNA"/>
</dbReference>
<reference evidence="4 5" key="1">
    <citation type="submission" date="2017-03" db="EMBL/GenBank/DDBJ databases">
        <title>Genome sequence of Clostridium oryzae DSM 28571.</title>
        <authorList>
            <person name="Poehlein A."/>
            <person name="Daniel R."/>
        </authorList>
    </citation>
    <scope>NUCLEOTIDE SEQUENCE [LARGE SCALE GENOMIC DNA]</scope>
    <source>
        <strain evidence="4 5">DSM 28571</strain>
    </source>
</reference>
<accession>A0A1V4IT93</accession>
<evidence type="ECO:0000313" key="4">
    <source>
        <dbReference type="EMBL" id="OPJ63251.1"/>
    </source>
</evidence>
<dbReference type="OrthoDB" id="9758568at2"/>
<feature type="active site" evidence="2">
    <location>
        <position position="625"/>
    </location>
</feature>
<dbReference type="InterPro" id="IPR041699">
    <property type="entry name" value="AAA_32"/>
</dbReference>
<evidence type="ECO:0000313" key="5">
    <source>
        <dbReference type="Proteomes" id="UP000190080"/>
    </source>
</evidence>
<comment type="caution">
    <text evidence="4">The sequence shown here is derived from an EMBL/GenBank/DDBJ whole genome shotgun (WGS) entry which is preliminary data.</text>
</comment>
<dbReference type="InterPro" id="IPR008269">
    <property type="entry name" value="Lon_proteolytic"/>
</dbReference>
<dbReference type="InterPro" id="IPR020568">
    <property type="entry name" value="Ribosomal_Su5_D2-typ_SF"/>
</dbReference>
<dbReference type="AlphaFoldDB" id="A0A1V4IT93"/>
<protein>
    <recommendedName>
        <fullName evidence="2">endopeptidase La</fullName>
        <ecNumber evidence="2">3.4.21.53</ecNumber>
    </recommendedName>
</protein>
<dbReference type="SUPFAM" id="SSF54211">
    <property type="entry name" value="Ribosomal protein S5 domain 2-like"/>
    <property type="match status" value="1"/>
</dbReference>
<dbReference type="EC" id="3.4.21.53" evidence="2"/>
<keyword evidence="5" id="KW-1185">Reference proteome</keyword>
<dbReference type="GO" id="GO:0004252">
    <property type="term" value="F:serine-type endopeptidase activity"/>
    <property type="evidence" value="ECO:0007669"/>
    <property type="project" value="UniProtKB-UniRule"/>
</dbReference>
<evidence type="ECO:0000256" key="2">
    <source>
        <dbReference type="PROSITE-ProRule" id="PRU01122"/>
    </source>
</evidence>
<dbReference type="InterPro" id="IPR027065">
    <property type="entry name" value="Lon_Prtase"/>
</dbReference>
<dbReference type="Pfam" id="PF05362">
    <property type="entry name" value="Lon_C"/>
    <property type="match status" value="1"/>
</dbReference>
<dbReference type="Proteomes" id="UP000190080">
    <property type="component" value="Unassembled WGS sequence"/>
</dbReference>
<dbReference type="PRINTS" id="PR00830">
    <property type="entry name" value="ENDOLAPTASE"/>
</dbReference>
<dbReference type="PANTHER" id="PTHR10046">
    <property type="entry name" value="ATP DEPENDENT LON PROTEASE FAMILY MEMBER"/>
    <property type="match status" value="1"/>
</dbReference>
<dbReference type="STRING" id="1450648.CLORY_13340"/>
<keyword evidence="2 4" id="KW-0378">Hydrolase</keyword>